<reference evidence="3" key="3">
    <citation type="submission" date="2020-10" db="UniProtKB">
        <authorList>
            <consortium name="WormBaseParasite"/>
        </authorList>
    </citation>
    <scope>IDENTIFICATION</scope>
</reference>
<protein>
    <submittedName>
        <fullName evidence="1 3">Expressed protein</fullName>
    </submittedName>
</protein>
<name>A0A068WUQ5_ECHGR</name>
<dbReference type="Proteomes" id="UP000492820">
    <property type="component" value="Unassembled WGS sequence"/>
</dbReference>
<proteinExistence type="predicted"/>
<evidence type="ECO:0000313" key="3">
    <source>
        <dbReference type="WBParaSite" id="EgrG_000344400"/>
    </source>
</evidence>
<dbReference type="WBParaSite" id="EgrG_000344400">
    <property type="protein sequence ID" value="EgrG_000344400"/>
    <property type="gene ID" value="EgrG_000344400"/>
</dbReference>
<evidence type="ECO:0000313" key="2">
    <source>
        <dbReference type="Proteomes" id="UP000492820"/>
    </source>
</evidence>
<evidence type="ECO:0000313" key="1">
    <source>
        <dbReference type="EMBL" id="CDS22229.1"/>
    </source>
</evidence>
<reference evidence="1" key="2">
    <citation type="submission" date="2014-06" db="EMBL/GenBank/DDBJ databases">
        <authorList>
            <person name="Aslett M."/>
        </authorList>
    </citation>
    <scope>NUCLEOTIDE SEQUENCE</scope>
</reference>
<dbReference type="AlphaFoldDB" id="A0A068WUQ5"/>
<accession>A0A068WUQ5</accession>
<gene>
    <name evidence="1" type="ORF">EgrG_000344400</name>
</gene>
<sequence>MIFSDNPGRGKKETQKISALLSVVSSARKQKKHIKRSKCLGRYLFLRCVLNMECFVCQGHGLLSKRRPKFLTHSAAQNHARIKVTPLCFAP</sequence>
<dbReference type="EMBL" id="LK028586">
    <property type="protein sequence ID" value="CDS22229.1"/>
    <property type="molecule type" value="Genomic_DNA"/>
</dbReference>
<reference evidence="1 2" key="1">
    <citation type="journal article" date="2013" name="Nature">
        <title>The genomes of four tapeworm species reveal adaptations to parasitism.</title>
        <authorList>
            <person name="Tsai I.J."/>
            <person name="Zarowiecki M."/>
            <person name="Holroyd N."/>
            <person name="Garciarrubio A."/>
            <person name="Sanchez-Flores A."/>
            <person name="Brooks K.L."/>
            <person name="Tracey A."/>
            <person name="Bobes R.J."/>
            <person name="Fragoso G."/>
            <person name="Sciutto E."/>
            <person name="Aslett M."/>
            <person name="Beasley H."/>
            <person name="Bennett H.M."/>
            <person name="Cai J."/>
            <person name="Camicia F."/>
            <person name="Clark R."/>
            <person name="Cucher M."/>
            <person name="De Silva N."/>
            <person name="Day T.A."/>
            <person name="Deplazes P."/>
            <person name="Estrada K."/>
            <person name="Fernandez C."/>
            <person name="Holland P.W."/>
            <person name="Hou J."/>
            <person name="Hu S."/>
            <person name="Huckvale T."/>
            <person name="Hung S.S."/>
            <person name="Kamenetzky L."/>
            <person name="Keane J.A."/>
            <person name="Kiss F."/>
            <person name="Koziol U."/>
            <person name="Lambert O."/>
            <person name="Liu K."/>
            <person name="Luo X."/>
            <person name="Luo Y."/>
            <person name="Macchiaroli N."/>
            <person name="Nichol S."/>
            <person name="Paps J."/>
            <person name="Parkinson J."/>
            <person name="Pouchkina-Stantcheva N."/>
            <person name="Riddiford N."/>
            <person name="Rosenzvit M."/>
            <person name="Salinas G."/>
            <person name="Wasmuth J.D."/>
            <person name="Zamanian M."/>
            <person name="Zheng Y."/>
            <person name="Cai X."/>
            <person name="Soberon X."/>
            <person name="Olson P.D."/>
            <person name="Laclette J.P."/>
            <person name="Brehm K."/>
            <person name="Berriman M."/>
            <person name="Garciarrubio A."/>
            <person name="Bobes R.J."/>
            <person name="Fragoso G."/>
            <person name="Sanchez-Flores A."/>
            <person name="Estrada K."/>
            <person name="Cevallos M.A."/>
            <person name="Morett E."/>
            <person name="Gonzalez V."/>
            <person name="Portillo T."/>
            <person name="Ochoa-Leyva A."/>
            <person name="Jose M.V."/>
            <person name="Sciutto E."/>
            <person name="Landa A."/>
            <person name="Jimenez L."/>
            <person name="Valdes V."/>
            <person name="Carrero J.C."/>
            <person name="Larralde C."/>
            <person name="Morales-Montor J."/>
            <person name="Limon-Lason J."/>
            <person name="Soberon X."/>
            <person name="Laclette J.P."/>
        </authorList>
    </citation>
    <scope>NUCLEOTIDE SEQUENCE [LARGE SCALE GENOMIC DNA]</scope>
</reference>
<organism evidence="1">
    <name type="scientific">Echinococcus granulosus</name>
    <name type="common">Hydatid tapeworm</name>
    <dbReference type="NCBI Taxonomy" id="6210"/>
    <lineage>
        <taxon>Eukaryota</taxon>
        <taxon>Metazoa</taxon>
        <taxon>Spiralia</taxon>
        <taxon>Lophotrochozoa</taxon>
        <taxon>Platyhelminthes</taxon>
        <taxon>Cestoda</taxon>
        <taxon>Eucestoda</taxon>
        <taxon>Cyclophyllidea</taxon>
        <taxon>Taeniidae</taxon>
        <taxon>Echinococcus</taxon>
        <taxon>Echinococcus granulosus group</taxon>
    </lineage>
</organism>